<comment type="similarity">
    <text evidence="5 6">Belongs to the adenylate kinase family.</text>
</comment>
<feature type="region of interest" description="NMP" evidence="5">
    <location>
        <begin position="31"/>
        <end position="60"/>
    </location>
</feature>
<comment type="subunit">
    <text evidence="5 7">Monomer.</text>
</comment>
<dbReference type="InterPro" id="IPR027417">
    <property type="entry name" value="P-loop_NTPase"/>
</dbReference>
<comment type="caution">
    <text evidence="5">Lacks conserved residue(s) required for the propagation of feature annotation.</text>
</comment>
<evidence type="ECO:0000256" key="7">
    <source>
        <dbReference type="RuleBase" id="RU003331"/>
    </source>
</evidence>
<evidence type="ECO:0000256" key="2">
    <source>
        <dbReference type="ARBA" id="ARBA00022727"/>
    </source>
</evidence>
<dbReference type="UniPathway" id="UPA00588">
    <property type="reaction ID" value="UER00649"/>
</dbReference>
<keyword evidence="3 5" id="KW-0547">Nucleotide-binding</keyword>
<name>A0A7G5GSZ8_9BACT</name>
<comment type="domain">
    <text evidence="5">Consists of three domains, a large central CORE domain and two small peripheral domains, NMPbind and LID, which undergo movements during catalysis. The LID domain closes over the site of phosphoryl transfer upon ATP binding. Assembling and dissambling the active center during each catalytic cycle provides an effective means to prevent ATP hydrolysis.</text>
</comment>
<dbReference type="EMBL" id="CP059732">
    <property type="protein sequence ID" value="QMW01990.1"/>
    <property type="molecule type" value="Genomic_DNA"/>
</dbReference>
<dbReference type="NCBIfam" id="NF011105">
    <property type="entry name" value="PRK14532.1"/>
    <property type="match status" value="1"/>
</dbReference>
<comment type="function">
    <text evidence="5">Catalyzes the reversible transfer of the terminal phosphate group between ATP and AMP. Plays an important role in cellular energy homeostasis and in adenine nucleotide metabolism.</text>
</comment>
<dbReference type="NCBIfam" id="NF001381">
    <property type="entry name" value="PRK00279.1-3"/>
    <property type="match status" value="1"/>
</dbReference>
<feature type="binding site" evidence="5">
    <location>
        <position position="32"/>
    </location>
    <ligand>
        <name>AMP</name>
        <dbReference type="ChEBI" id="CHEBI:456215"/>
    </ligand>
</feature>
<dbReference type="Pfam" id="PF00406">
    <property type="entry name" value="ADK"/>
    <property type="match status" value="1"/>
</dbReference>
<feature type="binding site" evidence="5">
    <location>
        <begin position="58"/>
        <end position="60"/>
    </location>
    <ligand>
        <name>AMP</name>
        <dbReference type="ChEBI" id="CHEBI:456215"/>
    </ligand>
</feature>
<proteinExistence type="inferred from homology"/>
<keyword evidence="9" id="KW-1185">Reference proteome</keyword>
<dbReference type="Proteomes" id="UP000515369">
    <property type="component" value="Chromosome"/>
</dbReference>
<feature type="binding site" evidence="5">
    <location>
        <position position="37"/>
    </location>
    <ligand>
        <name>AMP</name>
        <dbReference type="ChEBI" id="CHEBI:456215"/>
    </ligand>
</feature>
<dbReference type="PROSITE" id="PS00113">
    <property type="entry name" value="ADENYLATE_KINASE"/>
    <property type="match status" value="1"/>
</dbReference>
<feature type="binding site" evidence="5">
    <location>
        <position position="174"/>
    </location>
    <ligand>
        <name>ATP</name>
        <dbReference type="ChEBI" id="CHEBI:30616"/>
    </ligand>
</feature>
<dbReference type="InterPro" id="IPR033690">
    <property type="entry name" value="Adenylat_kinase_CS"/>
</dbReference>
<comment type="catalytic activity">
    <reaction evidence="5 7">
        <text>AMP + ATP = 2 ADP</text>
        <dbReference type="Rhea" id="RHEA:12973"/>
        <dbReference type="ChEBI" id="CHEBI:30616"/>
        <dbReference type="ChEBI" id="CHEBI:456215"/>
        <dbReference type="ChEBI" id="CHEBI:456216"/>
        <dbReference type="EC" id="2.7.4.3"/>
    </reaction>
</comment>
<feature type="binding site" evidence="5">
    <location>
        <begin position="11"/>
        <end position="16"/>
    </location>
    <ligand>
        <name>ATP</name>
        <dbReference type="ChEBI" id="CHEBI:30616"/>
    </ligand>
</feature>
<protein>
    <recommendedName>
        <fullName evidence="5 7">Adenylate kinase</fullName>
        <shortName evidence="5">AK</shortName>
        <ecNumber evidence="5 7">2.7.4.3</ecNumber>
    </recommendedName>
    <alternativeName>
        <fullName evidence="5">ATP-AMP transphosphorylase</fullName>
    </alternativeName>
    <alternativeName>
        <fullName evidence="5">ATP:AMP phosphotransferase</fullName>
    </alternativeName>
    <alternativeName>
        <fullName evidence="5">Adenylate monophosphate kinase</fullName>
    </alternativeName>
</protein>
<keyword evidence="4 5" id="KW-0418">Kinase</keyword>
<evidence type="ECO:0000256" key="6">
    <source>
        <dbReference type="RuleBase" id="RU003330"/>
    </source>
</evidence>
<reference evidence="8 9" key="1">
    <citation type="submission" date="2020-07" db="EMBL/GenBank/DDBJ databases">
        <title>Spirosoma foliorum sp. nov., isolated from the leaves on the Nejang mountain Korea, Republic of.</title>
        <authorList>
            <person name="Ho H."/>
            <person name="Lee Y.-J."/>
            <person name="Nurcahyanto D.-A."/>
            <person name="Kim S.-G."/>
        </authorList>
    </citation>
    <scope>NUCLEOTIDE SEQUENCE [LARGE SCALE GENOMIC DNA]</scope>
    <source>
        <strain evidence="8 9">PL0136</strain>
    </source>
</reference>
<dbReference type="Gene3D" id="3.40.50.300">
    <property type="entry name" value="P-loop containing nucleotide triphosphate hydrolases"/>
    <property type="match status" value="1"/>
</dbReference>
<dbReference type="GO" id="GO:0004017">
    <property type="term" value="F:AMP kinase activity"/>
    <property type="evidence" value="ECO:0007669"/>
    <property type="project" value="UniProtKB-UniRule"/>
</dbReference>
<evidence type="ECO:0000313" key="9">
    <source>
        <dbReference type="Proteomes" id="UP000515369"/>
    </source>
</evidence>
<keyword evidence="1 5" id="KW-0808">Transferase</keyword>
<evidence type="ECO:0000256" key="4">
    <source>
        <dbReference type="ARBA" id="ARBA00022777"/>
    </source>
</evidence>
<dbReference type="AlphaFoldDB" id="A0A7G5GSZ8"/>
<dbReference type="RefSeq" id="WP_182459265.1">
    <property type="nucleotide sequence ID" value="NZ_CP059732.1"/>
</dbReference>
<dbReference type="GO" id="GO:0044209">
    <property type="term" value="P:AMP salvage"/>
    <property type="evidence" value="ECO:0007669"/>
    <property type="project" value="UniProtKB-UniRule"/>
</dbReference>
<comment type="pathway">
    <text evidence="5">Purine metabolism; AMP biosynthesis via salvage pathway; AMP from ADP: step 1/1.</text>
</comment>
<dbReference type="PRINTS" id="PR00094">
    <property type="entry name" value="ADENYLTKNASE"/>
</dbReference>
<feature type="binding site" evidence="5">
    <location>
        <position position="146"/>
    </location>
    <ligand>
        <name>AMP</name>
        <dbReference type="ChEBI" id="CHEBI:456215"/>
    </ligand>
</feature>
<evidence type="ECO:0000256" key="5">
    <source>
        <dbReference type="HAMAP-Rule" id="MF_00235"/>
    </source>
</evidence>
<keyword evidence="5" id="KW-0963">Cytoplasm</keyword>
<gene>
    <name evidence="5" type="primary">adk</name>
    <name evidence="8" type="ORF">H3H32_29280</name>
</gene>
<feature type="binding site" evidence="5">
    <location>
        <begin position="86"/>
        <end position="89"/>
    </location>
    <ligand>
        <name>AMP</name>
        <dbReference type="ChEBI" id="CHEBI:456215"/>
    </ligand>
</feature>
<dbReference type="KEGG" id="sfol:H3H32_29280"/>
<dbReference type="InterPro" id="IPR000850">
    <property type="entry name" value="Adenylat/UMP-CMP_kin"/>
</dbReference>
<dbReference type="EC" id="2.7.4.3" evidence="5 7"/>
<keyword evidence="2 5" id="KW-0545">Nucleotide biosynthesis</keyword>
<evidence type="ECO:0000256" key="1">
    <source>
        <dbReference type="ARBA" id="ARBA00022679"/>
    </source>
</evidence>
<dbReference type="HAMAP" id="MF_00235">
    <property type="entry name" value="Adenylate_kinase_Adk"/>
    <property type="match status" value="1"/>
</dbReference>
<dbReference type="GO" id="GO:0005737">
    <property type="term" value="C:cytoplasm"/>
    <property type="evidence" value="ECO:0007669"/>
    <property type="project" value="UniProtKB-SubCell"/>
</dbReference>
<sequence>MLNLVLFGPPGAGKGTQSEKLIQKYNLVHLSTGDLLRSQIAAGTELGLRAKQLMDQGLLVPNEVVIGMIENKLRENQSAPGFIFDGFPRTVLQAEALDELLSHYQTPITTMIALVVDDEELIRRLLKRGETSGRPDDQDETTARRRVSVYNKETMPVADYYSQQGKFAAIDGIGNIEDIFQSICQKIEESRP</sequence>
<feature type="binding site" evidence="5">
    <location>
        <position position="93"/>
    </location>
    <ligand>
        <name>AMP</name>
        <dbReference type="ChEBI" id="CHEBI:456215"/>
    </ligand>
</feature>
<evidence type="ECO:0000256" key="3">
    <source>
        <dbReference type="ARBA" id="ARBA00022741"/>
    </source>
</evidence>
<keyword evidence="5 7" id="KW-0067">ATP-binding</keyword>
<dbReference type="NCBIfam" id="NF011101">
    <property type="entry name" value="PRK14528.1"/>
    <property type="match status" value="1"/>
</dbReference>
<feature type="binding site" evidence="5">
    <location>
        <position position="128"/>
    </location>
    <ligand>
        <name>ATP</name>
        <dbReference type="ChEBI" id="CHEBI:30616"/>
    </ligand>
</feature>
<evidence type="ECO:0000313" key="8">
    <source>
        <dbReference type="EMBL" id="QMW01990.1"/>
    </source>
</evidence>
<dbReference type="PANTHER" id="PTHR23359">
    <property type="entry name" value="NUCLEOTIDE KINASE"/>
    <property type="match status" value="1"/>
</dbReference>
<dbReference type="NCBIfam" id="NF011104">
    <property type="entry name" value="PRK14531.1"/>
    <property type="match status" value="1"/>
</dbReference>
<feature type="binding site" evidence="5">
    <location>
        <position position="134"/>
    </location>
    <ligand>
        <name>AMP</name>
        <dbReference type="ChEBI" id="CHEBI:456215"/>
    </ligand>
</feature>
<dbReference type="CDD" id="cd01428">
    <property type="entry name" value="ADK"/>
    <property type="match status" value="1"/>
</dbReference>
<dbReference type="SUPFAM" id="SSF52540">
    <property type="entry name" value="P-loop containing nucleoside triphosphate hydrolases"/>
    <property type="match status" value="1"/>
</dbReference>
<organism evidence="8 9">
    <name type="scientific">Spirosoma foliorum</name>
    <dbReference type="NCBI Taxonomy" id="2710596"/>
    <lineage>
        <taxon>Bacteria</taxon>
        <taxon>Pseudomonadati</taxon>
        <taxon>Bacteroidota</taxon>
        <taxon>Cytophagia</taxon>
        <taxon>Cytophagales</taxon>
        <taxon>Cytophagaceae</taxon>
        <taxon>Spirosoma</taxon>
    </lineage>
</organism>
<dbReference type="GO" id="GO:0005524">
    <property type="term" value="F:ATP binding"/>
    <property type="evidence" value="ECO:0007669"/>
    <property type="project" value="UniProtKB-UniRule"/>
</dbReference>
<accession>A0A7G5GSZ8</accession>
<comment type="subcellular location">
    <subcellularLocation>
        <location evidence="5 7">Cytoplasm</location>
    </subcellularLocation>
</comment>
<dbReference type="NCBIfam" id="NF011100">
    <property type="entry name" value="PRK14527.1"/>
    <property type="match status" value="1"/>
</dbReference>